<evidence type="ECO:0000256" key="17">
    <source>
        <dbReference type="PROSITE-ProRule" id="PRU00560"/>
    </source>
</evidence>
<dbReference type="GO" id="GO:0004386">
    <property type="term" value="F:helicase activity"/>
    <property type="evidence" value="ECO:0007669"/>
    <property type="project" value="UniProtKB-UniRule"/>
</dbReference>
<dbReference type="InterPro" id="IPR036525">
    <property type="entry name" value="Tubulin/FtsZ_GTPase_sf"/>
</dbReference>
<dbReference type="Pfam" id="PF13087">
    <property type="entry name" value="AAA_12"/>
    <property type="match status" value="1"/>
</dbReference>
<evidence type="ECO:0000256" key="1">
    <source>
        <dbReference type="ARBA" id="ARBA00001946"/>
    </source>
</evidence>
<dbReference type="PROSITE" id="PS51198">
    <property type="entry name" value="UVRD_HELICASE_ATP_BIND"/>
    <property type="match status" value="1"/>
</dbReference>
<dbReference type="Pfam" id="PF00091">
    <property type="entry name" value="Tubulin"/>
    <property type="match status" value="1"/>
</dbReference>
<protein>
    <submittedName>
        <fullName evidence="20">UvrD-like Helicase, ATP-binding domain, P-loop containing nucleoside triphosphate hydrolase</fullName>
    </submittedName>
</protein>
<evidence type="ECO:0000256" key="10">
    <source>
        <dbReference type="ARBA" id="ARBA00022806"/>
    </source>
</evidence>
<dbReference type="GO" id="GO:0046872">
    <property type="term" value="F:metal ion binding"/>
    <property type="evidence" value="ECO:0007669"/>
    <property type="project" value="UniProtKB-KW"/>
</dbReference>
<comment type="caution">
    <text evidence="20">The sequence shown here is derived from an EMBL/GenBank/DDBJ whole genome shotgun (WGS) entry which is preliminary data.</text>
</comment>
<dbReference type="InterPro" id="IPR039904">
    <property type="entry name" value="TRANK1"/>
</dbReference>
<feature type="region of interest" description="Disordered" evidence="18">
    <location>
        <begin position="2513"/>
        <end position="2535"/>
    </location>
</feature>
<feature type="domain" description="UvrD-like helicase ATP-binding" evidence="19">
    <location>
        <begin position="1032"/>
        <end position="1418"/>
    </location>
</feature>
<dbReference type="Gene3D" id="3.30.1330.20">
    <property type="entry name" value="Tubulin/FtsZ, C-terminal domain"/>
    <property type="match status" value="1"/>
</dbReference>
<dbReference type="PROSITE" id="PS00227">
    <property type="entry name" value="TUBULIN"/>
    <property type="match status" value="1"/>
</dbReference>
<dbReference type="CDD" id="cd18808">
    <property type="entry name" value="SF1_C_Upf1"/>
    <property type="match status" value="1"/>
</dbReference>
<name>A0A2U1P0A8_ARTAN</name>
<keyword evidence="21" id="KW-1185">Reference proteome</keyword>
<dbReference type="OrthoDB" id="3156807at2759"/>
<dbReference type="GO" id="GO:0016787">
    <property type="term" value="F:hydrolase activity"/>
    <property type="evidence" value="ECO:0007669"/>
    <property type="project" value="UniProtKB-UniRule"/>
</dbReference>
<dbReference type="GO" id="GO:0005694">
    <property type="term" value="C:chromosome"/>
    <property type="evidence" value="ECO:0007669"/>
    <property type="project" value="UniProtKB-ARBA"/>
</dbReference>
<organism evidence="20 21">
    <name type="scientific">Artemisia annua</name>
    <name type="common">Sweet wormwood</name>
    <dbReference type="NCBI Taxonomy" id="35608"/>
    <lineage>
        <taxon>Eukaryota</taxon>
        <taxon>Viridiplantae</taxon>
        <taxon>Streptophyta</taxon>
        <taxon>Embryophyta</taxon>
        <taxon>Tracheophyta</taxon>
        <taxon>Spermatophyta</taxon>
        <taxon>Magnoliopsida</taxon>
        <taxon>eudicotyledons</taxon>
        <taxon>Gunneridae</taxon>
        <taxon>Pentapetalae</taxon>
        <taxon>asterids</taxon>
        <taxon>campanulids</taxon>
        <taxon>Asterales</taxon>
        <taxon>Asteraceae</taxon>
        <taxon>Asteroideae</taxon>
        <taxon>Anthemideae</taxon>
        <taxon>Artemisiinae</taxon>
        <taxon>Artemisia</taxon>
    </lineage>
</organism>
<keyword evidence="12" id="KW-0460">Magnesium</keyword>
<evidence type="ECO:0000313" key="20">
    <source>
        <dbReference type="EMBL" id="PWA79189.1"/>
    </source>
</evidence>
<dbReference type="InterPro" id="IPR041679">
    <property type="entry name" value="DNA2/NAM7-like_C"/>
</dbReference>
<comment type="subunit">
    <text evidence="4">Dimer of alpha and beta chains. A typical microtubule is a hollow water-filled tube with an outer diameter of 25 nm and an inner diameter of 15 nM. Alpha-beta heterodimers associate head-to-tail to form protofilaments running lengthwise along the microtubule wall with the beta-tubulin subunit facing the microtubule plus end conferring a structural polarity. Microtubules usually have 13 protofilaments but different protofilament numbers can be found in some organisms and specialized cells.</text>
</comment>
<dbReference type="Gene3D" id="3.40.50.300">
    <property type="entry name" value="P-loop containing nucleotide triphosphate hydrolases"/>
    <property type="match status" value="4"/>
</dbReference>
<dbReference type="InterPro" id="IPR047187">
    <property type="entry name" value="SF1_C_Upf1"/>
</dbReference>
<evidence type="ECO:0000256" key="7">
    <source>
        <dbReference type="ARBA" id="ARBA00022723"/>
    </source>
</evidence>
<dbReference type="SMART" id="SM00865">
    <property type="entry name" value="Tubulin_C"/>
    <property type="match status" value="1"/>
</dbReference>
<keyword evidence="6" id="KW-0493">Microtubule</keyword>
<evidence type="ECO:0000256" key="16">
    <source>
        <dbReference type="ARBA" id="ARBA00049117"/>
    </source>
</evidence>
<dbReference type="Pfam" id="PF03953">
    <property type="entry name" value="Tubulin_C"/>
    <property type="match status" value="1"/>
</dbReference>
<dbReference type="Pfam" id="PF13086">
    <property type="entry name" value="AAA_11"/>
    <property type="match status" value="1"/>
</dbReference>
<feature type="compositionally biased region" description="Basic residues" evidence="18">
    <location>
        <begin position="2680"/>
        <end position="2694"/>
    </location>
</feature>
<dbReference type="FunFam" id="3.30.1330.20:FF:000001">
    <property type="entry name" value="Tubulin alpha chain"/>
    <property type="match status" value="1"/>
</dbReference>
<dbReference type="PRINTS" id="PR01162">
    <property type="entry name" value="ALPHATUBULIN"/>
</dbReference>
<feature type="compositionally biased region" description="Low complexity" evidence="18">
    <location>
        <begin position="2525"/>
        <end position="2535"/>
    </location>
</feature>
<dbReference type="SUPFAM" id="SSF55307">
    <property type="entry name" value="Tubulin C-terminal domain-like"/>
    <property type="match status" value="1"/>
</dbReference>
<reference evidence="20 21" key="1">
    <citation type="journal article" date="2018" name="Mol. Plant">
        <title>The genome of Artemisia annua provides insight into the evolution of Asteraceae family and artemisinin biosynthesis.</title>
        <authorList>
            <person name="Shen Q."/>
            <person name="Zhang L."/>
            <person name="Liao Z."/>
            <person name="Wang S."/>
            <person name="Yan T."/>
            <person name="Shi P."/>
            <person name="Liu M."/>
            <person name="Fu X."/>
            <person name="Pan Q."/>
            <person name="Wang Y."/>
            <person name="Lv Z."/>
            <person name="Lu X."/>
            <person name="Zhang F."/>
            <person name="Jiang W."/>
            <person name="Ma Y."/>
            <person name="Chen M."/>
            <person name="Hao X."/>
            <person name="Li L."/>
            <person name="Tang Y."/>
            <person name="Lv G."/>
            <person name="Zhou Y."/>
            <person name="Sun X."/>
            <person name="Brodelius P.E."/>
            <person name="Rose J.K.C."/>
            <person name="Tang K."/>
        </authorList>
    </citation>
    <scope>NUCLEOTIDE SEQUENCE [LARGE SCALE GENOMIC DNA]</scope>
    <source>
        <strain evidence="21">cv. Huhao1</strain>
        <tissue evidence="20">Leaf</tissue>
    </source>
</reference>
<dbReference type="InterPro" id="IPR037103">
    <property type="entry name" value="Tubulin/FtsZ-like_C"/>
</dbReference>
<dbReference type="GO" id="GO:0005524">
    <property type="term" value="F:ATP binding"/>
    <property type="evidence" value="ECO:0007669"/>
    <property type="project" value="UniProtKB-UniRule"/>
</dbReference>
<feature type="region of interest" description="Disordered" evidence="18">
    <location>
        <begin position="2668"/>
        <end position="2694"/>
    </location>
</feature>
<evidence type="ECO:0000256" key="12">
    <source>
        <dbReference type="ARBA" id="ARBA00022842"/>
    </source>
</evidence>
<accession>A0A2U1P0A8</accession>
<feature type="compositionally biased region" description="Basic and acidic residues" evidence="18">
    <location>
        <begin position="2553"/>
        <end position="2565"/>
    </location>
</feature>
<evidence type="ECO:0000256" key="5">
    <source>
        <dbReference type="ARBA" id="ARBA00022490"/>
    </source>
</evidence>
<comment type="function">
    <text evidence="15">Tubulin is the major constituent of microtubules, a cylinder consisting of laterally associated linear protofilaments composed of alpha- and beta-tubulin heterodimers. Microtubules grow by the addition of GTP-tubulin dimers to the microtubule end, where a stabilizing cap forms. Below the cap, tubulin dimers are in GDP-bound state, owing to GTPase activity of alpha-tubulin.</text>
</comment>
<feature type="binding site" evidence="17">
    <location>
        <begin position="1053"/>
        <end position="1060"/>
    </location>
    <ligand>
        <name>ATP</name>
        <dbReference type="ChEBI" id="CHEBI:30616"/>
    </ligand>
</feature>
<dbReference type="InterPro" id="IPR017975">
    <property type="entry name" value="Tubulin_CS"/>
</dbReference>
<evidence type="ECO:0000256" key="3">
    <source>
        <dbReference type="ARBA" id="ARBA00009636"/>
    </source>
</evidence>
<dbReference type="InterPro" id="IPR018316">
    <property type="entry name" value="Tubulin/FtsZ_2-layer-sand-dom"/>
</dbReference>
<keyword evidence="14" id="KW-0206">Cytoskeleton</keyword>
<evidence type="ECO:0000256" key="14">
    <source>
        <dbReference type="ARBA" id="ARBA00023212"/>
    </source>
</evidence>
<proteinExistence type="inferred from homology"/>
<dbReference type="STRING" id="35608.A0A2U1P0A8"/>
<dbReference type="FunFam" id="3.40.50.1440:FF:000011">
    <property type="entry name" value="Tubulin alpha chain"/>
    <property type="match status" value="1"/>
</dbReference>
<dbReference type="EMBL" id="PKPP01001889">
    <property type="protein sequence ID" value="PWA79189.1"/>
    <property type="molecule type" value="Genomic_DNA"/>
</dbReference>
<keyword evidence="11 17" id="KW-0067">ATP-binding</keyword>
<comment type="subcellular location">
    <subcellularLocation>
        <location evidence="2">Cytoplasm</location>
        <location evidence="2">Cytoskeleton</location>
    </subcellularLocation>
</comment>
<feature type="region of interest" description="Disordered" evidence="18">
    <location>
        <begin position="2553"/>
        <end position="2577"/>
    </location>
</feature>
<dbReference type="InterPro" id="IPR003008">
    <property type="entry name" value="Tubulin_FtsZ_GTPase"/>
</dbReference>
<evidence type="ECO:0000313" key="21">
    <source>
        <dbReference type="Proteomes" id="UP000245207"/>
    </source>
</evidence>
<dbReference type="InterPro" id="IPR023123">
    <property type="entry name" value="Tubulin_C"/>
</dbReference>
<evidence type="ECO:0000256" key="18">
    <source>
        <dbReference type="SAM" id="MobiDB-lite"/>
    </source>
</evidence>
<evidence type="ECO:0000256" key="4">
    <source>
        <dbReference type="ARBA" id="ARBA00011747"/>
    </source>
</evidence>
<dbReference type="PANTHER" id="PTHR21529:SF4">
    <property type="entry name" value="TPR AND ANKYRIN REPEAT-CONTAINING PROTEIN 1"/>
    <property type="match status" value="1"/>
</dbReference>
<evidence type="ECO:0000256" key="6">
    <source>
        <dbReference type="ARBA" id="ARBA00022701"/>
    </source>
</evidence>
<sequence length="3084" mass="349851">MAPLVMMEGGSLGALEQQKHEFTKLIFSWSLDDIFNEDLYKYKVENMPLTFESEVHYFGSFVYPLLEETRADLASSMEIMYRAPFAEIISFNESKCGENMVYDVTVGPWKNQFSERGKDAYHTLPGDLIVLVDGKPESVSDLQRVGRTWALSLVKSNEDDSASLKFKVKASKLTEFQDGMFVVFVTNITTHMRIWNSLHIHRNLNIVKEVLYSHSMVKEICNICSTCYDSTLSQKYDPGLLVNLNESQRAAIMAALCKMPCSHVSFVEQIWGPPGTGKTMTVSVLLFFLMQMNHRTLTCAPTNVAIVQLASRVLSLVRESFKVATASGDYICPVGDVVLFGTKERLSVGADIEEMYLEHRVKRLVECLGPVTGWKHCIRSMIDLLENCVSEYHTFAENEFYKERQLYAHEKTDVKGTKSEVNSFIEFVRDRFNSCAPPLRKCIVTFCTHIPRNFTGEFNFQNMIALLDNLSSLESLLFQDNLVSEELQAQFTSKPLEDNPSSILSVRAMTLSVLRTLQISLDRLTLPSFLSKYAITQFCFERASVIFCTASSSYKLHDVYMDSLDILVIDEAAQLKEAESIIPLQLPGLKHAILIGDEHQLPAVVNSNVCIKSGFGRSLFDRLSSLGHSKHLLNVQYRMHPSISLFPNLKFYQNQILDAQNVLSKCHEKRYLSGPMFGSYSFINVAGGREEKDDYGRSWRNMVEVAIVVKIVQKLYTAWQVSKKKLTIGVISPYAAQVVSIQEKLAHKYEKLDGFLVKVKSVDGFQGGEEDIVILSTVRSNSHGSVGFVSSPQRTNVALTRARHCLWILGNEETLSNSESIWKELVCDARNRRCLFDADADECLKMTIIAAKKELNQLDDLVNGNSVLFKHAKWKKIVWKADGFSLEKAGLKSLSEIICGWRPKNTSVELCCETSSQILKQFKVERLYVICTIDIIKEVNYIQVLKVWDIISLEEIPKLTKRLESVFSAYTDDFINRCTEKCLEGNLEVPRIWPTNYVENSKVSESLLLMKFYSLSHGVVSHLLSGKEVDLPMQVTDEQMDIISSRKSSFIIGRSGTGKTTILTTKLVQHEQKFRIASDGIYEGECSQFRGAEVVQDCHDSKMSVLRQLFVTVSPKLCYAVKQNVSHLTSISRNGNSSAVNNLDDMDVITSDNDIPDTFTHIPIKSYPLVITFQKFLMMLDGSLGNSFFERFLKAKEGSHDNLKSSRSVALQTFIRLREVTFDRFSSVYWPHFNSKLTKKLDCSRVFTEIISHIKGGLQAGDCSDGRLSYEGYCLLAKSRSSTFTKEKREIIYTLFQDYEKMKTERGDYDLGDFVNDIHQRLKSGNYGGVQMDFVYIDEVQDLSMRQISLFKYISQNVDERFIFAGDTAQTIARGIDFRFQDIRYLFYKEFLSTRTSGKQEIGLLSEIVQLKQNFRTHAGVIDLAQSVIDILYCYFVHSIDNLEPEICLISGEAPVLLESGNDENAIVTIFGGSGSGGEVVGFGAEQVILVRDERAKTEICEYVGRKALVLTILECKGLEFQDVLLYNFFGTSPLKDQWRVIYGYMKKFDWLDEKLPQSFPTFSEARHGVLCSELKQLYVAITRTRQRLWICENNEELSKPMFDYWKMRGLVQIRKLNDSVAQAMRVSSSPQEWRECGKKFFCENNFVMATMCFERAGDTMWEKLARASGLRASADQMRGTNHEAFSRYVKEAAGMFESIGKLESAASCYCDLGEYERAGNIYLSKCGTIDAAAECFTLSGCYSDAAEAYAKGNKFSNCLSVCKKAKLFDKGLQYIEYWKEHVNVKSKEIRQIVQEFLENCALDYHEHRDLKSMMKFVRSFCSMESKRVFLRSLGCFDDLLLLEEESGHFLEAAELAKLSGEVLKEADLLEKAGHFKEAAVLVFWYVFLSSLWGNGNKGWPLKKFHLKEEYCNKVKSLAKQDSDIFYDVVCNDIKVLSDQPSSLTELEKDLNASRKIKSITGEILSIRKILDAHFCLNSSKYEWEDELPTDINKHCESMMFQNRVSVRTLVYYWNLWKENIGGIIHNEELNKRGGHVDFSLMYFGARIYNVDGNRFCLLVYKDAHWIRDTGHKGLRRDKKSLTMNYTDLVVAIGYYWQSELLSVGIKVLETLEGLYKLKSNGSAFHQSTSLLHIFEVSRFLLDSKYLQRIPRPENMLLRSLKICRKYFNLVDRDYYDLVFPLDRRRSMSQDLISLRETDLFVNLLNAINEESVNLLSEFTYRCIGRVMMICLGSRISVALYKRIIKKIKWEPMWKSFVEKLQDVGFREDLALPAFTQALRDTFKANFTVSCSSSIYASSRYACSNISPDSFMYLLDRHLFVLSWLCQTFYTSKSSFAGWFTHLHSTATPTKLSPKPKFGKSLVEFYVEIVQQILYNRVDTVSWLKRSKIDHSYYHPILVLKLVMMLALIFLEESDYSQVLLDLLSDKDNVAALLPEKFVSILLRRSKGRSLNLNPEVVAEAFMSVEDPLVIVCPGDLSPKIHAPCAIFVDINKSKEEIMSVLFPRKNTHSVNTSHSVNVGTTLEPPSRVNSNRNVNPVNLSKREAKMKEKSLKEISDSTNGEKGDLQSTFPSESTMKEELDTSLHAVLSALKNGKFRAEDMLLVEGEHSKLNALSDTVDPSPQKMEHSVIMKNCVSQQGEQMVASECNSSKTEVEQTGAHALVEVELESQLGDGNTPNSKNKKEKGNSKGKKGKQIKALVIVLNKDLHDVRRSNTSSSAANNSFDTFFSEGSSGKYVPRALFVDLEPTVIDEVRTGSYKKLFNPKQLISGKEDAANNFARGHYTVGREVIDHCVDRVRLLADDCSNLQGFMVFNAVGGGTGSGLGSLLLERLSAEYGKTLKLGFTIFPSPKVSTAVVEPYNAVLSTQSMIEHTDIVVQLDNEAIYDICKKTLNIEKPSYKNLNRLISQTISSLTTSLRFDGSMNVDISEFQTNLVPFPRIHFMLSSYAPIISSARAHYELCSVPEITKAVFEPSRMMAKCDPSRGKYMACCLMYRGDIAPKDVNQAVRSIKTKKSVQFVDWCPTGFKCGINYQAPFAVPGGDLAKTKRAVWMEEGEFSEAREDLAALEKDYEEVLQDGQQDEEY</sequence>
<dbReference type="GO" id="GO:0005525">
    <property type="term" value="F:GTP binding"/>
    <property type="evidence" value="ECO:0007669"/>
    <property type="project" value="UniProtKB-KW"/>
</dbReference>
<evidence type="ECO:0000259" key="19">
    <source>
        <dbReference type="PROSITE" id="PS51198"/>
    </source>
</evidence>
<gene>
    <name evidence="20" type="ORF">CTI12_AA207480</name>
</gene>
<dbReference type="GO" id="GO:0007017">
    <property type="term" value="P:microtubule-based process"/>
    <property type="evidence" value="ECO:0007669"/>
    <property type="project" value="InterPro"/>
</dbReference>
<evidence type="ECO:0000256" key="11">
    <source>
        <dbReference type="ARBA" id="ARBA00022840"/>
    </source>
</evidence>
<keyword evidence="8 17" id="KW-0547">Nucleotide-binding</keyword>
<dbReference type="SUPFAM" id="SSF52540">
    <property type="entry name" value="P-loop containing nucleoside triphosphate hydrolases"/>
    <property type="match status" value="2"/>
</dbReference>
<comment type="similarity">
    <text evidence="3">Belongs to the tubulin family.</text>
</comment>
<dbReference type="Proteomes" id="UP000245207">
    <property type="component" value="Unassembled WGS sequence"/>
</dbReference>
<dbReference type="InterPro" id="IPR041677">
    <property type="entry name" value="DNA2/NAM7_AAA_11"/>
</dbReference>
<dbReference type="InterPro" id="IPR045529">
    <property type="entry name" value="DUF6469"/>
</dbReference>
<dbReference type="CDD" id="cd02186">
    <property type="entry name" value="alpha_tubulin"/>
    <property type="match status" value="1"/>
</dbReference>
<evidence type="ECO:0000256" key="2">
    <source>
        <dbReference type="ARBA" id="ARBA00004245"/>
    </source>
</evidence>
<evidence type="ECO:0000256" key="9">
    <source>
        <dbReference type="ARBA" id="ARBA00022801"/>
    </source>
</evidence>
<keyword evidence="13" id="KW-0342">GTP-binding</keyword>
<dbReference type="InterPro" id="IPR002452">
    <property type="entry name" value="Alpha_tubulin"/>
</dbReference>
<evidence type="ECO:0000256" key="15">
    <source>
        <dbReference type="ARBA" id="ARBA00034296"/>
    </source>
</evidence>
<keyword evidence="7" id="KW-0479">Metal-binding</keyword>
<keyword evidence="9 17" id="KW-0378">Hydrolase</keyword>
<keyword evidence="5" id="KW-0963">Cytoplasm</keyword>
<dbReference type="Pfam" id="PF20073">
    <property type="entry name" value="DUF6469"/>
    <property type="match status" value="1"/>
</dbReference>
<dbReference type="Gene3D" id="3.40.50.1440">
    <property type="entry name" value="Tubulin/FtsZ, GTPase domain"/>
    <property type="match status" value="1"/>
</dbReference>
<dbReference type="SMART" id="SM00864">
    <property type="entry name" value="Tubulin"/>
    <property type="match status" value="1"/>
</dbReference>
<comment type="cofactor">
    <cofactor evidence="1">
        <name>Mg(2+)</name>
        <dbReference type="ChEBI" id="CHEBI:18420"/>
    </cofactor>
</comment>
<dbReference type="InterPro" id="IPR014016">
    <property type="entry name" value="UvrD-like_ATP-bd"/>
</dbReference>
<keyword evidence="10 17" id="KW-0347">Helicase</keyword>
<dbReference type="GO" id="GO:0005200">
    <property type="term" value="F:structural constituent of cytoskeleton"/>
    <property type="evidence" value="ECO:0007669"/>
    <property type="project" value="InterPro"/>
</dbReference>
<dbReference type="SUPFAM" id="SSF52490">
    <property type="entry name" value="Tubulin nucleotide-binding domain-like"/>
    <property type="match status" value="1"/>
</dbReference>
<dbReference type="PANTHER" id="PTHR21529">
    <property type="entry name" value="MAMMARY TURMOR VIRUS RECEPTOR HOMOLOG 1, 2 MTVR1, 2"/>
    <property type="match status" value="1"/>
</dbReference>
<dbReference type="InterPro" id="IPR008280">
    <property type="entry name" value="Tub_FtsZ_C"/>
</dbReference>
<comment type="catalytic activity">
    <reaction evidence="16">
        <text>GTP + H2O = GDP + phosphate + H(+)</text>
        <dbReference type="Rhea" id="RHEA:19669"/>
        <dbReference type="ChEBI" id="CHEBI:15377"/>
        <dbReference type="ChEBI" id="CHEBI:15378"/>
        <dbReference type="ChEBI" id="CHEBI:37565"/>
        <dbReference type="ChEBI" id="CHEBI:43474"/>
        <dbReference type="ChEBI" id="CHEBI:58189"/>
    </reaction>
    <physiologicalReaction direction="left-to-right" evidence="16">
        <dbReference type="Rhea" id="RHEA:19670"/>
    </physiologicalReaction>
</comment>
<dbReference type="Pfam" id="PF00580">
    <property type="entry name" value="UvrD-helicase"/>
    <property type="match status" value="1"/>
</dbReference>
<evidence type="ECO:0000256" key="8">
    <source>
        <dbReference type="ARBA" id="ARBA00022741"/>
    </source>
</evidence>
<dbReference type="InterPro" id="IPR027417">
    <property type="entry name" value="P-loop_NTPase"/>
</dbReference>
<dbReference type="Gene3D" id="1.10.287.600">
    <property type="entry name" value="Helix hairpin bin"/>
    <property type="match status" value="1"/>
</dbReference>
<dbReference type="FunFam" id="3.40.50.300:FF:000326">
    <property type="entry name" value="P-loop containing nucleoside triphosphate hydrolase"/>
    <property type="match status" value="1"/>
</dbReference>
<dbReference type="GO" id="GO:0005874">
    <property type="term" value="C:microtubule"/>
    <property type="evidence" value="ECO:0007669"/>
    <property type="project" value="UniProtKB-KW"/>
</dbReference>
<evidence type="ECO:0000256" key="13">
    <source>
        <dbReference type="ARBA" id="ARBA00023134"/>
    </source>
</evidence>